<feature type="region of interest" description="Disordered" evidence="5">
    <location>
        <begin position="1"/>
        <end position="26"/>
    </location>
</feature>
<dbReference type="EMBL" id="ML119671">
    <property type="protein sequence ID" value="RPA82453.1"/>
    <property type="molecule type" value="Genomic_DNA"/>
</dbReference>
<proteinExistence type="predicted"/>
<dbReference type="OrthoDB" id="341259at2759"/>
<dbReference type="SMART" id="SM00248">
    <property type="entry name" value="ANK"/>
    <property type="match status" value="6"/>
</dbReference>
<dbReference type="AlphaFoldDB" id="A0A3N4I8P4"/>
<evidence type="ECO:0000256" key="4">
    <source>
        <dbReference type="SAM" id="Coils"/>
    </source>
</evidence>
<organism evidence="6 7">
    <name type="scientific">Ascobolus immersus RN42</name>
    <dbReference type="NCBI Taxonomy" id="1160509"/>
    <lineage>
        <taxon>Eukaryota</taxon>
        <taxon>Fungi</taxon>
        <taxon>Dikarya</taxon>
        <taxon>Ascomycota</taxon>
        <taxon>Pezizomycotina</taxon>
        <taxon>Pezizomycetes</taxon>
        <taxon>Pezizales</taxon>
        <taxon>Ascobolaceae</taxon>
        <taxon>Ascobolus</taxon>
    </lineage>
</organism>
<dbReference type="SUPFAM" id="SSF48403">
    <property type="entry name" value="Ankyrin repeat"/>
    <property type="match status" value="2"/>
</dbReference>
<gene>
    <name evidence="6" type="ORF">BJ508DRAFT_325452</name>
</gene>
<evidence type="ECO:0000313" key="7">
    <source>
        <dbReference type="Proteomes" id="UP000275078"/>
    </source>
</evidence>
<dbReference type="Proteomes" id="UP000275078">
    <property type="component" value="Unassembled WGS sequence"/>
</dbReference>
<evidence type="ECO:0000256" key="5">
    <source>
        <dbReference type="SAM" id="MobiDB-lite"/>
    </source>
</evidence>
<accession>A0A3N4I8P4</accession>
<protein>
    <recommendedName>
        <fullName evidence="8">Ankyrin</fullName>
    </recommendedName>
</protein>
<name>A0A3N4I8P4_ASCIM</name>
<keyword evidence="2 3" id="KW-0040">ANK repeat</keyword>
<reference evidence="6 7" key="1">
    <citation type="journal article" date="2018" name="Nat. Ecol. Evol.">
        <title>Pezizomycetes genomes reveal the molecular basis of ectomycorrhizal truffle lifestyle.</title>
        <authorList>
            <person name="Murat C."/>
            <person name="Payen T."/>
            <person name="Noel B."/>
            <person name="Kuo A."/>
            <person name="Morin E."/>
            <person name="Chen J."/>
            <person name="Kohler A."/>
            <person name="Krizsan K."/>
            <person name="Balestrini R."/>
            <person name="Da Silva C."/>
            <person name="Montanini B."/>
            <person name="Hainaut M."/>
            <person name="Levati E."/>
            <person name="Barry K.W."/>
            <person name="Belfiori B."/>
            <person name="Cichocki N."/>
            <person name="Clum A."/>
            <person name="Dockter R.B."/>
            <person name="Fauchery L."/>
            <person name="Guy J."/>
            <person name="Iotti M."/>
            <person name="Le Tacon F."/>
            <person name="Lindquist E.A."/>
            <person name="Lipzen A."/>
            <person name="Malagnac F."/>
            <person name="Mello A."/>
            <person name="Molinier V."/>
            <person name="Miyauchi S."/>
            <person name="Poulain J."/>
            <person name="Riccioni C."/>
            <person name="Rubini A."/>
            <person name="Sitrit Y."/>
            <person name="Splivallo R."/>
            <person name="Traeger S."/>
            <person name="Wang M."/>
            <person name="Zifcakova L."/>
            <person name="Wipf D."/>
            <person name="Zambonelli A."/>
            <person name="Paolocci F."/>
            <person name="Nowrousian M."/>
            <person name="Ottonello S."/>
            <person name="Baldrian P."/>
            <person name="Spatafora J.W."/>
            <person name="Henrissat B."/>
            <person name="Nagy L.G."/>
            <person name="Aury J.M."/>
            <person name="Wincker P."/>
            <person name="Grigoriev I.V."/>
            <person name="Bonfante P."/>
            <person name="Martin F.M."/>
        </authorList>
    </citation>
    <scope>NUCLEOTIDE SEQUENCE [LARGE SCALE GENOMIC DNA]</scope>
    <source>
        <strain evidence="6 7">RN42</strain>
    </source>
</reference>
<dbReference type="PROSITE" id="PS50088">
    <property type="entry name" value="ANK_REPEAT"/>
    <property type="match status" value="1"/>
</dbReference>
<evidence type="ECO:0000256" key="2">
    <source>
        <dbReference type="ARBA" id="ARBA00023043"/>
    </source>
</evidence>
<keyword evidence="1" id="KW-0677">Repeat</keyword>
<dbReference type="PANTHER" id="PTHR24180">
    <property type="entry name" value="CYCLIN-DEPENDENT KINASE INHIBITOR 2C-RELATED"/>
    <property type="match status" value="1"/>
</dbReference>
<evidence type="ECO:0000256" key="3">
    <source>
        <dbReference type="PROSITE-ProRule" id="PRU00023"/>
    </source>
</evidence>
<keyword evidence="7" id="KW-1185">Reference proteome</keyword>
<evidence type="ECO:0000313" key="6">
    <source>
        <dbReference type="EMBL" id="RPA82453.1"/>
    </source>
</evidence>
<dbReference type="InterPro" id="IPR002110">
    <property type="entry name" value="Ankyrin_rpt"/>
</dbReference>
<evidence type="ECO:0000256" key="1">
    <source>
        <dbReference type="ARBA" id="ARBA00022737"/>
    </source>
</evidence>
<feature type="compositionally biased region" description="Polar residues" evidence="5">
    <location>
        <begin position="1"/>
        <end position="10"/>
    </location>
</feature>
<dbReference type="InterPro" id="IPR051637">
    <property type="entry name" value="Ank_repeat_dom-contain_49"/>
</dbReference>
<feature type="coiled-coil region" evidence="4">
    <location>
        <begin position="716"/>
        <end position="750"/>
    </location>
</feature>
<feature type="repeat" description="ANK" evidence="3">
    <location>
        <begin position="385"/>
        <end position="417"/>
    </location>
</feature>
<dbReference type="InterPro" id="IPR036770">
    <property type="entry name" value="Ankyrin_rpt-contain_sf"/>
</dbReference>
<dbReference type="PANTHER" id="PTHR24180:SF45">
    <property type="entry name" value="POLY [ADP-RIBOSE] POLYMERASE TANKYRASE"/>
    <property type="match status" value="1"/>
</dbReference>
<dbReference type="Gene3D" id="1.25.40.20">
    <property type="entry name" value="Ankyrin repeat-containing domain"/>
    <property type="match status" value="2"/>
</dbReference>
<sequence>MPVSTQTSETHPVLKGSEAGGKPCSKPQISQEAFEALGRKLSDGGSLLHRLSEKACFGKNLDILSTMVYIGLDPLTKNIRQETFLHSFVRSITNCNGGQGCSVGTKSHVELLNSLLPFRELLPWDALSLQGQSLLHVAAEGKNFESCLDVLDKLIELNIGVDLNLSDTASRYTPLHYLLSNLAASHNLRSQKLLEKFLKRRGDLLNWNERSNKDGKTILHCAAEVSVAGKCEASESLRFMKLVLDRTVGNCHVTGYEALRLVDKYGKTPVHILISDLGETKDDTLSGLQELLYGRWDSMTGLMDWSIPERDFTDYEKQEVPVFDNESLKTVTKQQRHSILHLAAKRKTLKTSTDGRLMEVLLRLLRHRGLISDTNFEFIALKDQDNKSPLFHAVENHNTLAIKALLAAGADSNLNETYKVIHGSRLLRNTPLRQSAFQFACGRGSKDSVLVLLEAGGDIAAVSKQYSFTVLHLSAMSSHCDEDYGFVETIPRSLALLERVCAKTPSMVDAVDYKGFTAFGRLAMDACRSDSYGTCAFLEHKDEAEWDSYLKGDTYQRLIHTYMQACDPSSLNRNAPLHRLAEAGAGQRSSRFCSGDALFEHSLGFLKTILLLNLYPDCGKIDVDQISSLTGYVKAPTSNTALEILIHFNVKKMEKLDEKQQEWQRLHLECIRLLAEQCSLETLLRQHHAPSDPETAHESPLRFVLSELEDYESSLSDGEEYELDENENKLDEAEEHYKSIDRILREAEAEKRKRAVQL</sequence>
<evidence type="ECO:0008006" key="8">
    <source>
        <dbReference type="Google" id="ProtNLM"/>
    </source>
</evidence>
<keyword evidence="4" id="KW-0175">Coiled coil</keyword>